<comment type="caution">
    <text evidence="1">The sequence shown here is derived from an EMBL/GenBank/DDBJ whole genome shotgun (WGS) entry which is preliminary data.</text>
</comment>
<reference evidence="1 2" key="1">
    <citation type="journal article" date="2022" name="Plant J.">
        <title>Chromosome-level genome of Camellia lanceoleosa provides a valuable resource for understanding genome evolution and self-incompatibility.</title>
        <authorList>
            <person name="Gong W."/>
            <person name="Xiao S."/>
            <person name="Wang L."/>
            <person name="Liao Z."/>
            <person name="Chang Y."/>
            <person name="Mo W."/>
            <person name="Hu G."/>
            <person name="Li W."/>
            <person name="Zhao G."/>
            <person name="Zhu H."/>
            <person name="Hu X."/>
            <person name="Ji K."/>
            <person name="Xiang X."/>
            <person name="Song Q."/>
            <person name="Yuan D."/>
            <person name="Jin S."/>
            <person name="Zhang L."/>
        </authorList>
    </citation>
    <scope>NUCLEOTIDE SEQUENCE [LARGE SCALE GENOMIC DNA]</scope>
    <source>
        <strain evidence="1">SQ_2022a</strain>
    </source>
</reference>
<organism evidence="1 2">
    <name type="scientific">Camellia lanceoleosa</name>
    <dbReference type="NCBI Taxonomy" id="1840588"/>
    <lineage>
        <taxon>Eukaryota</taxon>
        <taxon>Viridiplantae</taxon>
        <taxon>Streptophyta</taxon>
        <taxon>Embryophyta</taxon>
        <taxon>Tracheophyta</taxon>
        <taxon>Spermatophyta</taxon>
        <taxon>Magnoliopsida</taxon>
        <taxon>eudicotyledons</taxon>
        <taxon>Gunneridae</taxon>
        <taxon>Pentapetalae</taxon>
        <taxon>asterids</taxon>
        <taxon>Ericales</taxon>
        <taxon>Theaceae</taxon>
        <taxon>Camellia</taxon>
    </lineage>
</organism>
<keyword evidence="2" id="KW-1185">Reference proteome</keyword>
<evidence type="ECO:0000313" key="1">
    <source>
        <dbReference type="EMBL" id="KAI8026433.1"/>
    </source>
</evidence>
<sequence length="255" mass="28253">MSVLFSLEEESEGVIEKISRLCNFNNMRELEVNKTGKSPGHFENETLFRRGEVGDWINHFRPEMVERVNKVPEAKITNQCCSCLNRSDKMKEHRADEEEEVHDSNRVGKPLQNFRDESTQPREGGSAQGLDKFKIEVRRRSARGDGSVIGAKWKCDMVVPESCSIVGKELEVVAGSSAFNASKPADQGHDNLNPMLGGLNEVQSGLNLEVDLGHNHLNHEFGGLNEVRNGPELCDAHGNIGVVDVGLGFRESNVS</sequence>
<dbReference type="Proteomes" id="UP001060215">
    <property type="component" value="Chromosome 3"/>
</dbReference>
<dbReference type="EMBL" id="CM045760">
    <property type="protein sequence ID" value="KAI8026433.1"/>
    <property type="molecule type" value="Genomic_DNA"/>
</dbReference>
<protein>
    <submittedName>
        <fullName evidence="1">Cytosolic sulfotransferase 15</fullName>
    </submittedName>
</protein>
<accession>A0ACC0IL84</accession>
<gene>
    <name evidence="1" type="ORF">LOK49_LG02G02783</name>
</gene>
<evidence type="ECO:0000313" key="2">
    <source>
        <dbReference type="Proteomes" id="UP001060215"/>
    </source>
</evidence>
<name>A0ACC0IL84_9ERIC</name>
<proteinExistence type="predicted"/>